<dbReference type="PROSITE" id="PS50011">
    <property type="entry name" value="PROTEIN_KINASE_DOM"/>
    <property type="match status" value="1"/>
</dbReference>
<dbReference type="Proteomes" id="UP001448207">
    <property type="component" value="Unassembled WGS sequence"/>
</dbReference>
<sequence length="254" mass="28911">MMVGTLAEQGNLENFIGRPIPFSMPAVLYAVTRLAVNMASLHDEIKMCHRNVHPRNVLCGDDYHLVDYRFSTASNEATKVTQQAMVHYGRIPYIAPEVRQGIYTEKSDVYSLGIMMWQLISGINFPDPEILLSNTNVYRIERIPGVPRWYQDLIIACLEPHPNNRPTSEEVGNITRRFADSESDARISPEWMAYVVRRRDEIKRSHQGVAKNQASVPVSRVYPLRQLQNPLPIHSSFLNRPLDMASFSALSSLT</sequence>
<proteinExistence type="predicted"/>
<dbReference type="PANTHER" id="PTHR44329:SF214">
    <property type="entry name" value="PROTEIN KINASE DOMAIN-CONTAINING PROTEIN"/>
    <property type="match status" value="1"/>
</dbReference>
<reference evidence="2 3" key="1">
    <citation type="submission" date="2024-04" db="EMBL/GenBank/DDBJ databases">
        <title>Symmetric and asymmetric DNA N6-adenine methylation regulates different biological responses in Mucorales.</title>
        <authorList>
            <consortium name="Lawrence Berkeley National Laboratory"/>
            <person name="Lax C."/>
            <person name="Mondo S.J."/>
            <person name="Osorio-Concepcion M."/>
            <person name="Muszewska A."/>
            <person name="Corrochano-Luque M."/>
            <person name="Gutierrez G."/>
            <person name="Riley R."/>
            <person name="Lipzen A."/>
            <person name="Guo J."/>
            <person name="Hundley H."/>
            <person name="Amirebrahimi M."/>
            <person name="Ng V."/>
            <person name="Lorenzo-Gutierrez D."/>
            <person name="Binder U."/>
            <person name="Yang J."/>
            <person name="Song Y."/>
            <person name="Canovas D."/>
            <person name="Navarro E."/>
            <person name="Freitag M."/>
            <person name="Gabaldon T."/>
            <person name="Grigoriev I.V."/>
            <person name="Corrochano L.M."/>
            <person name="Nicolas F.E."/>
            <person name="Garre V."/>
        </authorList>
    </citation>
    <scope>NUCLEOTIDE SEQUENCE [LARGE SCALE GENOMIC DNA]</scope>
    <source>
        <strain evidence="2 3">L51</strain>
    </source>
</reference>
<dbReference type="EMBL" id="JBCLYO010000004">
    <property type="protein sequence ID" value="KAL0090156.1"/>
    <property type="molecule type" value="Genomic_DNA"/>
</dbReference>
<protein>
    <submittedName>
        <fullName evidence="2">Kinase-like domain-containing protein</fullName>
    </submittedName>
</protein>
<dbReference type="PANTHER" id="PTHR44329">
    <property type="entry name" value="SERINE/THREONINE-PROTEIN KINASE TNNI3K-RELATED"/>
    <property type="match status" value="1"/>
</dbReference>
<dbReference type="InterPro" id="IPR000719">
    <property type="entry name" value="Prot_kinase_dom"/>
</dbReference>
<keyword evidence="3" id="KW-1185">Reference proteome</keyword>
<dbReference type="SUPFAM" id="SSF56112">
    <property type="entry name" value="Protein kinase-like (PK-like)"/>
    <property type="match status" value="1"/>
</dbReference>
<dbReference type="Pfam" id="PF07714">
    <property type="entry name" value="PK_Tyr_Ser-Thr"/>
    <property type="match status" value="1"/>
</dbReference>
<accession>A0ABR3B6I6</accession>
<feature type="domain" description="Protein kinase" evidence="1">
    <location>
        <begin position="1"/>
        <end position="179"/>
    </location>
</feature>
<organism evidence="2 3">
    <name type="scientific">Phycomyces blakesleeanus</name>
    <dbReference type="NCBI Taxonomy" id="4837"/>
    <lineage>
        <taxon>Eukaryota</taxon>
        <taxon>Fungi</taxon>
        <taxon>Fungi incertae sedis</taxon>
        <taxon>Mucoromycota</taxon>
        <taxon>Mucoromycotina</taxon>
        <taxon>Mucoromycetes</taxon>
        <taxon>Mucorales</taxon>
        <taxon>Phycomycetaceae</taxon>
        <taxon>Phycomyces</taxon>
    </lineage>
</organism>
<dbReference type="Gene3D" id="1.10.510.10">
    <property type="entry name" value="Transferase(Phosphotransferase) domain 1"/>
    <property type="match status" value="1"/>
</dbReference>
<dbReference type="InterPro" id="IPR001245">
    <property type="entry name" value="Ser-Thr/Tyr_kinase_cat_dom"/>
</dbReference>
<evidence type="ECO:0000259" key="1">
    <source>
        <dbReference type="PROSITE" id="PS50011"/>
    </source>
</evidence>
<evidence type="ECO:0000313" key="3">
    <source>
        <dbReference type="Proteomes" id="UP001448207"/>
    </source>
</evidence>
<evidence type="ECO:0000313" key="2">
    <source>
        <dbReference type="EMBL" id="KAL0090156.1"/>
    </source>
</evidence>
<gene>
    <name evidence="2" type="ORF">J3Q64DRAFT_1728552</name>
</gene>
<comment type="caution">
    <text evidence="2">The sequence shown here is derived from an EMBL/GenBank/DDBJ whole genome shotgun (WGS) entry which is preliminary data.</text>
</comment>
<dbReference type="InterPro" id="IPR051681">
    <property type="entry name" value="Ser/Thr_Kinases-Pseudokinases"/>
</dbReference>
<dbReference type="InterPro" id="IPR011009">
    <property type="entry name" value="Kinase-like_dom_sf"/>
</dbReference>
<name>A0ABR3B6I6_PHYBL</name>